<dbReference type="OrthoDB" id="9813814at2"/>
<dbReference type="EMBL" id="BGOW01000016">
    <property type="protein sequence ID" value="GBL46104.1"/>
    <property type="molecule type" value="Genomic_DNA"/>
</dbReference>
<dbReference type="EC" id="5.1.1.1" evidence="4 7"/>
<dbReference type="InterPro" id="IPR009006">
    <property type="entry name" value="Ala_racemase/Decarboxylase_C"/>
</dbReference>
<dbReference type="InterPro" id="IPR011079">
    <property type="entry name" value="Ala_racemase_C"/>
</dbReference>
<dbReference type="Pfam" id="PF01168">
    <property type="entry name" value="Ala_racemase_N"/>
    <property type="match status" value="1"/>
</dbReference>
<evidence type="ECO:0000256" key="3">
    <source>
        <dbReference type="ARBA" id="ARBA00007880"/>
    </source>
</evidence>
<dbReference type="GO" id="GO:0030632">
    <property type="term" value="P:D-alanine biosynthetic process"/>
    <property type="evidence" value="ECO:0007669"/>
    <property type="project" value="UniProtKB-UniRule"/>
</dbReference>
<dbReference type="NCBIfam" id="TIGR00492">
    <property type="entry name" value="alr"/>
    <property type="match status" value="1"/>
</dbReference>
<dbReference type="PROSITE" id="PS00395">
    <property type="entry name" value="ALANINE_RACEMASE"/>
    <property type="match status" value="1"/>
</dbReference>
<dbReference type="GO" id="GO:0005829">
    <property type="term" value="C:cytosol"/>
    <property type="evidence" value="ECO:0007669"/>
    <property type="project" value="TreeGrafter"/>
</dbReference>
<dbReference type="SUPFAM" id="SSF51419">
    <property type="entry name" value="PLP-binding barrel"/>
    <property type="match status" value="1"/>
</dbReference>
<organism evidence="11 12">
    <name type="scientific">Sulfuriferula multivorans</name>
    <dbReference type="NCBI Taxonomy" id="1559896"/>
    <lineage>
        <taxon>Bacteria</taxon>
        <taxon>Pseudomonadati</taxon>
        <taxon>Pseudomonadota</taxon>
        <taxon>Betaproteobacteria</taxon>
        <taxon>Nitrosomonadales</taxon>
        <taxon>Sulfuricellaceae</taxon>
        <taxon>Sulfuriferula</taxon>
    </lineage>
</organism>
<dbReference type="InterPro" id="IPR020622">
    <property type="entry name" value="Ala_racemase_pyridoxalP-BS"/>
</dbReference>
<feature type="binding site" evidence="7 9">
    <location>
        <position position="130"/>
    </location>
    <ligand>
        <name>substrate</name>
    </ligand>
</feature>
<comment type="pathway">
    <text evidence="7">Amino-acid biosynthesis; D-alanine biosynthesis; D-alanine from L-alanine: step 1/1.</text>
</comment>
<dbReference type="AlphaFoldDB" id="A0A401JER9"/>
<comment type="function">
    <text evidence="7">Catalyzes the interconversion of L-alanine and D-alanine. May also act on other amino acids.</text>
</comment>
<dbReference type="RefSeq" id="WP_124704904.1">
    <property type="nucleotide sequence ID" value="NZ_BGOW01000016.1"/>
</dbReference>
<evidence type="ECO:0000256" key="8">
    <source>
        <dbReference type="PIRSR" id="PIRSR600821-50"/>
    </source>
</evidence>
<dbReference type="PANTHER" id="PTHR30511:SF0">
    <property type="entry name" value="ALANINE RACEMASE, CATABOLIC-RELATED"/>
    <property type="match status" value="1"/>
</dbReference>
<protein>
    <recommendedName>
        <fullName evidence="4 7">Alanine racemase</fullName>
        <ecNumber evidence="4 7">5.1.1.1</ecNumber>
    </recommendedName>
</protein>
<reference evidence="11 12" key="1">
    <citation type="journal article" date="2019" name="Front. Microbiol.">
        <title>Genomes of Neutrophilic Sulfur-Oxidizing Chemolithoautotrophs Representing 9 Proteobacterial Species From 8 Genera.</title>
        <authorList>
            <person name="Watanabe T."/>
            <person name="Kojima H."/>
            <person name="Umezawa K."/>
            <person name="Hori C."/>
            <person name="Takasuka T.E."/>
            <person name="Kato Y."/>
            <person name="Fukui M."/>
        </authorList>
    </citation>
    <scope>NUCLEOTIDE SEQUENCE [LARGE SCALE GENOMIC DNA]</scope>
    <source>
        <strain evidence="11 12">TTN</strain>
    </source>
</reference>
<keyword evidence="5 7" id="KW-0663">Pyridoxal phosphate</keyword>
<comment type="cofactor">
    <cofactor evidence="2 7 8">
        <name>pyridoxal 5'-phosphate</name>
        <dbReference type="ChEBI" id="CHEBI:597326"/>
    </cofactor>
</comment>
<dbReference type="Gene3D" id="3.20.20.10">
    <property type="entry name" value="Alanine racemase"/>
    <property type="match status" value="1"/>
</dbReference>
<dbReference type="GO" id="GO:0030170">
    <property type="term" value="F:pyridoxal phosphate binding"/>
    <property type="evidence" value="ECO:0007669"/>
    <property type="project" value="UniProtKB-UniRule"/>
</dbReference>
<proteinExistence type="inferred from homology"/>
<dbReference type="PRINTS" id="PR00992">
    <property type="entry name" value="ALARACEMASE"/>
</dbReference>
<evidence type="ECO:0000256" key="5">
    <source>
        <dbReference type="ARBA" id="ARBA00022898"/>
    </source>
</evidence>
<dbReference type="InterPro" id="IPR029066">
    <property type="entry name" value="PLP-binding_barrel"/>
</dbReference>
<dbReference type="Gene3D" id="2.40.37.10">
    <property type="entry name" value="Lyase, Ornithine Decarboxylase, Chain A, domain 1"/>
    <property type="match status" value="1"/>
</dbReference>
<comment type="similarity">
    <text evidence="3 7">Belongs to the alanine racemase family.</text>
</comment>
<feature type="modified residue" description="N6-(pyridoxal phosphate)lysine" evidence="7 8">
    <location>
        <position position="35"/>
    </location>
</feature>
<comment type="caution">
    <text evidence="11">The sequence shown here is derived from an EMBL/GenBank/DDBJ whole genome shotgun (WGS) entry which is preliminary data.</text>
</comment>
<dbReference type="UniPathway" id="UPA00042">
    <property type="reaction ID" value="UER00497"/>
</dbReference>
<feature type="domain" description="Alanine racemase C-terminal" evidence="10">
    <location>
        <begin position="231"/>
        <end position="355"/>
    </location>
</feature>
<gene>
    <name evidence="11" type="ORF">SFMTTN_1916</name>
</gene>
<dbReference type="FunFam" id="3.20.20.10:FF:000002">
    <property type="entry name" value="Alanine racemase"/>
    <property type="match status" value="1"/>
</dbReference>
<evidence type="ECO:0000256" key="6">
    <source>
        <dbReference type="ARBA" id="ARBA00023235"/>
    </source>
</evidence>
<dbReference type="SMART" id="SM01005">
    <property type="entry name" value="Ala_racemase_C"/>
    <property type="match status" value="1"/>
</dbReference>
<comment type="catalytic activity">
    <reaction evidence="1 7">
        <text>L-alanine = D-alanine</text>
        <dbReference type="Rhea" id="RHEA:20249"/>
        <dbReference type="ChEBI" id="CHEBI:57416"/>
        <dbReference type="ChEBI" id="CHEBI:57972"/>
        <dbReference type="EC" id="5.1.1.1"/>
    </reaction>
</comment>
<dbReference type="Pfam" id="PF00842">
    <property type="entry name" value="Ala_racemase_C"/>
    <property type="match status" value="1"/>
</dbReference>
<evidence type="ECO:0000256" key="2">
    <source>
        <dbReference type="ARBA" id="ARBA00001933"/>
    </source>
</evidence>
<dbReference type="SUPFAM" id="SSF50621">
    <property type="entry name" value="Alanine racemase C-terminal domain-like"/>
    <property type="match status" value="1"/>
</dbReference>
<accession>A0A401JER9</accession>
<dbReference type="HAMAP" id="MF_01201">
    <property type="entry name" value="Ala_racemase"/>
    <property type="match status" value="1"/>
</dbReference>
<evidence type="ECO:0000313" key="12">
    <source>
        <dbReference type="Proteomes" id="UP000286806"/>
    </source>
</evidence>
<dbReference type="InterPro" id="IPR000821">
    <property type="entry name" value="Ala_racemase"/>
</dbReference>
<dbReference type="FunFam" id="2.40.37.10:FF:000002">
    <property type="entry name" value="Alanine racemase"/>
    <property type="match status" value="1"/>
</dbReference>
<dbReference type="InterPro" id="IPR001608">
    <property type="entry name" value="Ala_racemase_N"/>
</dbReference>
<evidence type="ECO:0000256" key="4">
    <source>
        <dbReference type="ARBA" id="ARBA00013089"/>
    </source>
</evidence>
<evidence type="ECO:0000259" key="10">
    <source>
        <dbReference type="SMART" id="SM01005"/>
    </source>
</evidence>
<name>A0A401JER9_9PROT</name>
<evidence type="ECO:0000256" key="9">
    <source>
        <dbReference type="PIRSR" id="PIRSR600821-52"/>
    </source>
</evidence>
<dbReference type="CDD" id="cd06827">
    <property type="entry name" value="PLPDE_III_AR_proteobact"/>
    <property type="match status" value="1"/>
</dbReference>
<evidence type="ECO:0000256" key="1">
    <source>
        <dbReference type="ARBA" id="ARBA00000316"/>
    </source>
</evidence>
<feature type="active site" description="Proton acceptor; specific for D-alanine" evidence="7">
    <location>
        <position position="35"/>
    </location>
</feature>
<keyword evidence="6 7" id="KW-0413">Isomerase</keyword>
<dbReference type="PANTHER" id="PTHR30511">
    <property type="entry name" value="ALANINE RACEMASE"/>
    <property type="match status" value="1"/>
</dbReference>
<feature type="binding site" evidence="7 9">
    <location>
        <position position="300"/>
    </location>
    <ligand>
        <name>substrate</name>
    </ligand>
</feature>
<dbReference type="Proteomes" id="UP000286806">
    <property type="component" value="Unassembled WGS sequence"/>
</dbReference>
<feature type="active site" description="Proton acceptor; specific for L-alanine" evidence="7">
    <location>
        <position position="252"/>
    </location>
</feature>
<evidence type="ECO:0000256" key="7">
    <source>
        <dbReference type="HAMAP-Rule" id="MF_01201"/>
    </source>
</evidence>
<dbReference type="GO" id="GO:0008784">
    <property type="term" value="F:alanine racemase activity"/>
    <property type="evidence" value="ECO:0007669"/>
    <property type="project" value="UniProtKB-UniRule"/>
</dbReference>
<keyword evidence="12" id="KW-1185">Reference proteome</keyword>
<evidence type="ECO:0000313" key="11">
    <source>
        <dbReference type="EMBL" id="GBL46104.1"/>
    </source>
</evidence>
<sequence>MSRPLIARIHPAALQNNLAVARRHAGDARIMAVIKANGYGHGLRRAARALWDADGFAVMSLEEAGHLRDLGWDKPILLLEGMFDVAELAACEAQRVTLVVHHAEQIAMLEQAHPVSPFPVFLKLNSGMNRLGFKPQDFHASLARLTACVNVSEITLMSHFATADGAAGVSGQLEIIQAVFSDLDHPVSLANSAALLRYRATRRDWVRPGIMLYGASPFAGENAHALDLQPAMTLSSRIIAVQTLASGEALGYGASYIADRPMRVGVVACGYADGYPRHAGTGTPILVNGQRTRTLGRVSMDMLCADLTDIPGAGVGALVVLWGEGLPVEAVAAAAGTISYELLCAVAQRVPMSEGT</sequence>